<dbReference type="Pfam" id="PF23169">
    <property type="entry name" value="HalD"/>
    <property type="match status" value="1"/>
</dbReference>
<name>A0A0M7A701_9HYPH</name>
<evidence type="ECO:0000259" key="2">
    <source>
        <dbReference type="PROSITE" id="PS51471"/>
    </source>
</evidence>
<evidence type="ECO:0000313" key="4">
    <source>
        <dbReference type="Proteomes" id="UP000049983"/>
    </source>
</evidence>
<dbReference type="SUPFAM" id="SSF51197">
    <property type="entry name" value="Clavaminate synthase-like"/>
    <property type="match status" value="1"/>
</dbReference>
<gene>
    <name evidence="3" type="ORF">LA5096_02509</name>
</gene>
<keyword evidence="4" id="KW-1185">Reference proteome</keyword>
<evidence type="ECO:0000256" key="1">
    <source>
        <dbReference type="RuleBase" id="RU003682"/>
    </source>
</evidence>
<proteinExistence type="inferred from homology"/>
<dbReference type="OrthoDB" id="9798229at2"/>
<comment type="similarity">
    <text evidence="1">Belongs to the iron/ascorbate-dependent oxidoreductase family.</text>
</comment>
<dbReference type="AlphaFoldDB" id="A0A0M7A701"/>
<dbReference type="GO" id="GO:0016491">
    <property type="term" value="F:oxidoreductase activity"/>
    <property type="evidence" value="ECO:0007669"/>
    <property type="project" value="UniProtKB-KW"/>
</dbReference>
<organism evidence="3 4">
    <name type="scientific">Roseibium album</name>
    <dbReference type="NCBI Taxonomy" id="311410"/>
    <lineage>
        <taxon>Bacteria</taxon>
        <taxon>Pseudomonadati</taxon>
        <taxon>Pseudomonadota</taxon>
        <taxon>Alphaproteobacteria</taxon>
        <taxon>Hyphomicrobiales</taxon>
        <taxon>Stappiaceae</taxon>
        <taxon>Roseibium</taxon>
    </lineage>
</organism>
<evidence type="ECO:0000313" key="3">
    <source>
        <dbReference type="EMBL" id="CTQ70397.1"/>
    </source>
</evidence>
<keyword evidence="1" id="KW-0408">Iron</keyword>
<feature type="domain" description="Fe2OG dioxygenase" evidence="2">
    <location>
        <begin position="143"/>
        <end position="252"/>
    </location>
</feature>
<keyword evidence="1" id="KW-0479">Metal-binding</keyword>
<dbReference type="PROSITE" id="PS51471">
    <property type="entry name" value="FE2OG_OXY"/>
    <property type="match status" value="1"/>
</dbReference>
<dbReference type="InterPro" id="IPR005123">
    <property type="entry name" value="Oxoglu/Fe-dep_dioxygenase_dom"/>
</dbReference>
<accession>A0A0M7A701</accession>
<reference evidence="4" key="1">
    <citation type="submission" date="2015-07" db="EMBL/GenBank/DDBJ databases">
        <authorList>
            <person name="Rodrigo-Torres Lidia"/>
            <person name="Arahal R.David."/>
        </authorList>
    </citation>
    <scope>NUCLEOTIDE SEQUENCE [LARGE SCALE GENOMIC DNA]</scope>
    <source>
        <strain evidence="4">CECT 5096</strain>
    </source>
</reference>
<dbReference type="RefSeq" id="WP_055113127.1">
    <property type="nucleotide sequence ID" value="NZ_CXWA01000001.1"/>
</dbReference>
<sequence>MKHDQDAPSIAALACVDLERWPIHQPDSSAYGRRLSEVRAALRNQGCARIDGFIRRDCLKMFDAEVTGIAPGAHFSSSSINPYFTQDDPSLPPSHPRRRYSENTNGFVAMDRFPEYGPSLSLYRSAHFQRFIADSLEEEQLFTFDDPLAGVVVNVMKEGQQLAWHYDTNEFIVSLLTRKPDQGGTFEYVPGLRRPGDECYEEVEDVLDGKSDRVQYLSLELGDLQIFKGRFSLHRVVKGKGERHTVIFGYAREPGFIGRVERTRKVHNRVTQAHIDAEKYTRSDGLAD</sequence>
<dbReference type="InterPro" id="IPR056470">
    <property type="entry name" value="BesD/HalB-like"/>
</dbReference>
<dbReference type="GeneID" id="97669887"/>
<keyword evidence="1" id="KW-0560">Oxidoreductase</keyword>
<dbReference type="STRING" id="311410.LA5095_01254"/>
<protein>
    <recommendedName>
        <fullName evidence="2">Fe2OG dioxygenase domain-containing protein</fullName>
    </recommendedName>
</protein>
<dbReference type="EMBL" id="CXWC01000010">
    <property type="protein sequence ID" value="CTQ70397.1"/>
    <property type="molecule type" value="Genomic_DNA"/>
</dbReference>
<dbReference type="Proteomes" id="UP000049983">
    <property type="component" value="Unassembled WGS sequence"/>
</dbReference>
<dbReference type="GO" id="GO:0046872">
    <property type="term" value="F:metal ion binding"/>
    <property type="evidence" value="ECO:0007669"/>
    <property type="project" value="UniProtKB-KW"/>
</dbReference>